<organism evidence="2 3">
    <name type="scientific">Halochromatium salexigens</name>
    <name type="common">Chromatium salexigens</name>
    <dbReference type="NCBI Taxonomy" id="49447"/>
    <lineage>
        <taxon>Bacteria</taxon>
        <taxon>Pseudomonadati</taxon>
        <taxon>Pseudomonadota</taxon>
        <taxon>Gammaproteobacteria</taxon>
        <taxon>Chromatiales</taxon>
        <taxon>Chromatiaceae</taxon>
        <taxon>Halochromatium</taxon>
    </lineage>
</organism>
<evidence type="ECO:0000313" key="1">
    <source>
        <dbReference type="EMBL" id="MBK5929179.1"/>
    </source>
</evidence>
<comment type="caution">
    <text evidence="2">The sequence shown here is derived from an EMBL/GenBank/DDBJ whole genome shotgun (WGS) entry which is preliminary data.</text>
</comment>
<dbReference type="AlphaFoldDB" id="A0AAJ0UDK5"/>
<proteinExistence type="predicted"/>
<dbReference type="Proteomes" id="UP001296967">
    <property type="component" value="Unassembled WGS sequence"/>
</dbReference>
<keyword evidence="3" id="KW-1185">Reference proteome</keyword>
<dbReference type="EMBL" id="NHSF01000014">
    <property type="protein sequence ID" value="MBK5929363.1"/>
    <property type="molecule type" value="Genomic_DNA"/>
</dbReference>
<gene>
    <name evidence="1" type="ORF">CCR82_01170</name>
    <name evidence="2" type="ORF">CCR82_02145</name>
</gene>
<evidence type="ECO:0008006" key="4">
    <source>
        <dbReference type="Google" id="ProtNLM"/>
    </source>
</evidence>
<reference evidence="2" key="2">
    <citation type="journal article" date="2020" name="Microorganisms">
        <title>Osmotic Adaptation and Compatible Solute Biosynthesis of Phototrophic Bacteria as Revealed from Genome Analyses.</title>
        <authorList>
            <person name="Imhoff J.F."/>
            <person name="Rahn T."/>
            <person name="Kunzel S."/>
            <person name="Keller A."/>
            <person name="Neulinger S.C."/>
        </authorList>
    </citation>
    <scope>NUCLEOTIDE SEQUENCE</scope>
    <source>
        <strain evidence="2">DSM 4395</strain>
    </source>
</reference>
<evidence type="ECO:0000313" key="3">
    <source>
        <dbReference type="Proteomes" id="UP001296967"/>
    </source>
</evidence>
<feature type="non-terminal residue" evidence="2">
    <location>
        <position position="119"/>
    </location>
</feature>
<name>A0AAJ0UDK5_HALSE</name>
<protein>
    <recommendedName>
        <fullName evidence="4">Transposase</fullName>
    </recommendedName>
</protein>
<sequence>MFATDLMASIREALFGLPDHRKGGNNQRYAIGDAALSALSVFFMQSPSFLDFQGRMQKERGANNANTLFGVHQIPSDQQIRNLLDPIDPEQVFAVFIERVEALHEQGALASHRGPHGGL</sequence>
<dbReference type="EMBL" id="NHSF01000009">
    <property type="protein sequence ID" value="MBK5929179.1"/>
    <property type="molecule type" value="Genomic_DNA"/>
</dbReference>
<accession>A0AAJ0UDK5</accession>
<evidence type="ECO:0000313" key="2">
    <source>
        <dbReference type="EMBL" id="MBK5929363.1"/>
    </source>
</evidence>
<reference evidence="2" key="1">
    <citation type="submission" date="2017-05" db="EMBL/GenBank/DDBJ databases">
        <authorList>
            <person name="Imhoff J.F."/>
            <person name="Rahn T."/>
            <person name="Kuenzel S."/>
            <person name="Neulinger S.C."/>
        </authorList>
    </citation>
    <scope>NUCLEOTIDE SEQUENCE</scope>
    <source>
        <strain evidence="2">DSM 4395</strain>
    </source>
</reference>